<organism evidence="2 3">
    <name type="scientific">Microvirga guangxiensis</name>
    <dbReference type="NCBI Taxonomy" id="549386"/>
    <lineage>
        <taxon>Bacteria</taxon>
        <taxon>Pseudomonadati</taxon>
        <taxon>Pseudomonadota</taxon>
        <taxon>Alphaproteobacteria</taxon>
        <taxon>Hyphomicrobiales</taxon>
        <taxon>Methylobacteriaceae</taxon>
        <taxon>Microvirga</taxon>
    </lineage>
</organism>
<protein>
    <recommendedName>
        <fullName evidence="1">DUF3806 domain-containing protein</fullName>
    </recommendedName>
</protein>
<dbReference type="Gene3D" id="1.20.120.1090">
    <property type="match status" value="1"/>
</dbReference>
<dbReference type="EMBL" id="FMVJ01000012">
    <property type="protein sequence ID" value="SCZ04213.1"/>
    <property type="molecule type" value="Genomic_DNA"/>
</dbReference>
<keyword evidence="3" id="KW-1185">Reference proteome</keyword>
<dbReference type="InterPro" id="IPR024266">
    <property type="entry name" value="DUF3806"/>
</dbReference>
<dbReference type="RefSeq" id="WP_091137673.1">
    <property type="nucleotide sequence ID" value="NZ_FMVJ01000012.1"/>
</dbReference>
<dbReference type="Pfam" id="PF12713">
    <property type="entry name" value="DUF3806"/>
    <property type="match status" value="1"/>
</dbReference>
<gene>
    <name evidence="2" type="ORF">SAMN02927923_03600</name>
</gene>
<evidence type="ECO:0000259" key="1">
    <source>
        <dbReference type="Pfam" id="PF12713"/>
    </source>
</evidence>
<feature type="domain" description="DUF3806" evidence="1">
    <location>
        <begin position="35"/>
        <end position="111"/>
    </location>
</feature>
<dbReference type="Proteomes" id="UP000199569">
    <property type="component" value="Unassembled WGS sequence"/>
</dbReference>
<name>A0A1G5KU71_9HYPH</name>
<reference evidence="2 3" key="1">
    <citation type="submission" date="2016-10" db="EMBL/GenBank/DDBJ databases">
        <authorList>
            <person name="de Groot N.N."/>
        </authorList>
    </citation>
    <scope>NUCLEOTIDE SEQUENCE [LARGE SCALE GENOMIC DNA]</scope>
    <source>
        <strain evidence="2 3">CGMCC 1.7666</strain>
    </source>
</reference>
<dbReference type="AlphaFoldDB" id="A0A1G5KU71"/>
<evidence type="ECO:0000313" key="3">
    <source>
        <dbReference type="Proteomes" id="UP000199569"/>
    </source>
</evidence>
<proteinExistence type="predicted"/>
<sequence>MNSQPLYQSLWADHKTLLTERRVLLAGLLAHVSIESAQRFLDLRAIADHAVEEQEAIGVLIGDELVRVAGFKWVTMDDDYGSEPVVAHPHKMAVIAPLSALTNRFEDGDTPFDIRDLIENARAIVEEVDAKSRDFEE</sequence>
<dbReference type="OrthoDB" id="8781168at2"/>
<accession>A0A1G5KU71</accession>
<evidence type="ECO:0000313" key="2">
    <source>
        <dbReference type="EMBL" id="SCZ04213.1"/>
    </source>
</evidence>